<feature type="chain" id="PRO_5005206053" evidence="1">
    <location>
        <begin position="25"/>
        <end position="299"/>
    </location>
</feature>
<dbReference type="EMBL" id="CP011494">
    <property type="protein sequence ID" value="AKO53706.1"/>
    <property type="molecule type" value="Genomic_DNA"/>
</dbReference>
<dbReference type="PANTHER" id="PTHR12277">
    <property type="entry name" value="ALPHA/BETA HYDROLASE DOMAIN-CONTAINING PROTEIN"/>
    <property type="match status" value="1"/>
</dbReference>
<dbReference type="PATRIC" id="fig|330734.3.peg.3319"/>
<dbReference type="Gene3D" id="3.40.50.1820">
    <property type="entry name" value="alpha/beta hydrolase"/>
    <property type="match status" value="1"/>
</dbReference>
<protein>
    <submittedName>
        <fullName evidence="3">Alpha/beta hydrolase</fullName>
    </submittedName>
</protein>
<dbReference type="PANTHER" id="PTHR12277:SF81">
    <property type="entry name" value="PROTEIN ABHD13"/>
    <property type="match status" value="1"/>
</dbReference>
<proteinExistence type="predicted"/>
<feature type="signal peptide" evidence="1">
    <location>
        <begin position="1"/>
        <end position="24"/>
    </location>
</feature>
<dbReference type="PROSITE" id="PS51257">
    <property type="entry name" value="PROKAR_LIPOPROTEIN"/>
    <property type="match status" value="1"/>
</dbReference>
<evidence type="ECO:0000313" key="4">
    <source>
        <dbReference type="Proteomes" id="UP000036406"/>
    </source>
</evidence>
<keyword evidence="4" id="KW-1185">Reference proteome</keyword>
<keyword evidence="3" id="KW-0378">Hydrolase</keyword>
<evidence type="ECO:0000313" key="3">
    <source>
        <dbReference type="EMBL" id="AKO53706.1"/>
    </source>
</evidence>
<feature type="domain" description="Serine aminopeptidase S33" evidence="2">
    <location>
        <begin position="80"/>
        <end position="198"/>
    </location>
</feature>
<organism evidence="3 4">
    <name type="scientific">Marinobacter psychrophilus</name>
    <dbReference type="NCBI Taxonomy" id="330734"/>
    <lineage>
        <taxon>Bacteria</taxon>
        <taxon>Pseudomonadati</taxon>
        <taxon>Pseudomonadota</taxon>
        <taxon>Gammaproteobacteria</taxon>
        <taxon>Pseudomonadales</taxon>
        <taxon>Marinobacteraceae</taxon>
        <taxon>Marinobacter</taxon>
    </lineage>
</organism>
<dbReference type="InterPro" id="IPR022742">
    <property type="entry name" value="Hydrolase_4"/>
</dbReference>
<reference evidence="3 4" key="1">
    <citation type="submission" date="2015-05" db="EMBL/GenBank/DDBJ databases">
        <title>Complete genome of Marinobacter psychrophilus strain 20041T isolated from sea-ice of the Canadian Basin.</title>
        <authorList>
            <person name="Song L."/>
            <person name="Ren L."/>
            <person name="Yu Y."/>
            <person name="Wang X."/>
        </authorList>
    </citation>
    <scope>NUCLEOTIDE SEQUENCE [LARGE SCALE GENOMIC DNA]</scope>
    <source>
        <strain evidence="3 4">20041</strain>
    </source>
</reference>
<dbReference type="Proteomes" id="UP000036406">
    <property type="component" value="Chromosome"/>
</dbReference>
<dbReference type="Pfam" id="PF12146">
    <property type="entry name" value="Hydrolase_4"/>
    <property type="match status" value="1"/>
</dbReference>
<name>A0A0H4I3S7_9GAMM</name>
<dbReference type="GO" id="GO:0016787">
    <property type="term" value="F:hydrolase activity"/>
    <property type="evidence" value="ECO:0007669"/>
    <property type="project" value="UniProtKB-KW"/>
</dbReference>
<evidence type="ECO:0000259" key="2">
    <source>
        <dbReference type="Pfam" id="PF12146"/>
    </source>
</evidence>
<evidence type="ECO:0000256" key="1">
    <source>
        <dbReference type="SAM" id="SignalP"/>
    </source>
</evidence>
<dbReference type="InterPro" id="IPR029058">
    <property type="entry name" value="AB_hydrolase_fold"/>
</dbReference>
<dbReference type="KEGG" id="mpq:ABA45_15770"/>
<sequence length="299" mass="32856">MASRPARLLLIGLMAASFSLSGCSGLFFFPDQTTYITPDRLNLEYSDAFINTADGEVLHGWWLPAVTKPPSEGDIASGKNAKGTVYYLHGNAQNISSHIMNVAWLPAEGYNVFALDYRGYGRSTGSPDIEGALHDVESGMRWLIQQPQTQGKPIFLLGQSLGGALAIPLAAEWQQRNEQPPLDGVILDGTFAGFRAIARDKLASFWLTWPLQAPLSWTIPNDYEGTDYIGRISPTPLLMIHSVLDGVIPFANGETLYQAAKEPKNFLQTDTPHVATFALPEYQKSLVNFLRKAGEKKEL</sequence>
<gene>
    <name evidence="3" type="ORF">ABA45_15770</name>
</gene>
<dbReference type="AlphaFoldDB" id="A0A0H4I3S7"/>
<dbReference type="SUPFAM" id="SSF53474">
    <property type="entry name" value="alpha/beta-Hydrolases"/>
    <property type="match status" value="1"/>
</dbReference>
<keyword evidence="1" id="KW-0732">Signal</keyword>
<dbReference type="STRING" id="330734.ABA45_15770"/>
<accession>A0A0H4I3S7</accession>
<dbReference type="RefSeq" id="WP_048387727.1">
    <property type="nucleotide sequence ID" value="NZ_CP011494.1"/>
</dbReference>